<gene>
    <name evidence="12" type="ORF">NLJ89_g1497</name>
</gene>
<dbReference type="Pfam" id="PF21127">
    <property type="entry name" value="ATG1-like_MIT2"/>
    <property type="match status" value="1"/>
</dbReference>
<organism evidence="12 13">
    <name type="scientific">Agrocybe chaxingu</name>
    <dbReference type="NCBI Taxonomy" id="84603"/>
    <lineage>
        <taxon>Eukaryota</taxon>
        <taxon>Fungi</taxon>
        <taxon>Dikarya</taxon>
        <taxon>Basidiomycota</taxon>
        <taxon>Agaricomycotina</taxon>
        <taxon>Agaricomycetes</taxon>
        <taxon>Agaricomycetidae</taxon>
        <taxon>Agaricales</taxon>
        <taxon>Agaricineae</taxon>
        <taxon>Strophariaceae</taxon>
        <taxon>Agrocybe</taxon>
    </lineage>
</organism>
<dbReference type="SUPFAM" id="SSF56112">
    <property type="entry name" value="Protein kinase-like (PK-like)"/>
    <property type="match status" value="1"/>
</dbReference>
<dbReference type="Proteomes" id="UP001148786">
    <property type="component" value="Unassembled WGS sequence"/>
</dbReference>
<dbReference type="InterPro" id="IPR008929">
    <property type="entry name" value="Chondroitin_lyas"/>
</dbReference>
<evidence type="ECO:0000256" key="2">
    <source>
        <dbReference type="ARBA" id="ARBA00022679"/>
    </source>
</evidence>
<dbReference type="GO" id="GO:0042594">
    <property type="term" value="P:response to starvation"/>
    <property type="evidence" value="ECO:0007669"/>
    <property type="project" value="TreeGrafter"/>
</dbReference>
<feature type="compositionally biased region" description="Low complexity" evidence="9">
    <location>
        <begin position="907"/>
        <end position="916"/>
    </location>
</feature>
<keyword evidence="5" id="KW-0418">Kinase</keyword>
<evidence type="ECO:0000256" key="6">
    <source>
        <dbReference type="ARBA" id="ARBA00022840"/>
    </source>
</evidence>
<dbReference type="GO" id="GO:0005776">
    <property type="term" value="C:autophagosome"/>
    <property type="evidence" value="ECO:0007669"/>
    <property type="project" value="TreeGrafter"/>
</dbReference>
<dbReference type="AlphaFoldDB" id="A0A9W8MZW0"/>
<evidence type="ECO:0000313" key="12">
    <source>
        <dbReference type="EMBL" id="KAJ3515843.1"/>
    </source>
</evidence>
<evidence type="ECO:0000313" key="13">
    <source>
        <dbReference type="Proteomes" id="UP001148786"/>
    </source>
</evidence>
<dbReference type="GO" id="GO:0005829">
    <property type="term" value="C:cytosol"/>
    <property type="evidence" value="ECO:0007669"/>
    <property type="project" value="TreeGrafter"/>
</dbReference>
<keyword evidence="4" id="KW-0547">Nucleotide-binding</keyword>
<evidence type="ECO:0000256" key="4">
    <source>
        <dbReference type="ARBA" id="ARBA00022741"/>
    </source>
</evidence>
<dbReference type="InterPro" id="IPR008397">
    <property type="entry name" value="Alginate_lyase_dom"/>
</dbReference>
<evidence type="ECO:0000259" key="11">
    <source>
        <dbReference type="PROSITE" id="PS50011"/>
    </source>
</evidence>
<dbReference type="InterPro" id="IPR022708">
    <property type="entry name" value="Atg1-like_tMIT"/>
</dbReference>
<dbReference type="GO" id="GO:0000045">
    <property type="term" value="P:autophagosome assembly"/>
    <property type="evidence" value="ECO:0007669"/>
    <property type="project" value="TreeGrafter"/>
</dbReference>
<feature type="domain" description="Protein kinase" evidence="11">
    <location>
        <begin position="457"/>
        <end position="750"/>
    </location>
</feature>
<feature type="compositionally biased region" description="Low complexity" evidence="9">
    <location>
        <begin position="406"/>
        <end position="421"/>
    </location>
</feature>
<proteinExistence type="predicted"/>
<feature type="region of interest" description="Disordered" evidence="9">
    <location>
        <begin position="398"/>
        <end position="423"/>
    </location>
</feature>
<feature type="signal peptide" evidence="10">
    <location>
        <begin position="1"/>
        <end position="20"/>
    </location>
</feature>
<dbReference type="PANTHER" id="PTHR24348:SF22">
    <property type="entry name" value="NON-SPECIFIC SERINE_THREONINE PROTEIN KINASE"/>
    <property type="match status" value="1"/>
</dbReference>
<dbReference type="EC" id="2.7.11.1" evidence="1"/>
<feature type="region of interest" description="Disordered" evidence="9">
    <location>
        <begin position="755"/>
        <end position="858"/>
    </location>
</feature>
<protein>
    <recommendedName>
        <fullName evidence="1">non-specific serine/threonine protein kinase</fullName>
        <ecNumber evidence="1">2.7.11.1</ecNumber>
    </recommendedName>
    <alternativeName>
        <fullName evidence="8">Autophagy-related protein 1</fullName>
    </alternativeName>
</protein>
<evidence type="ECO:0000256" key="7">
    <source>
        <dbReference type="ARBA" id="ARBA00023239"/>
    </source>
</evidence>
<keyword evidence="2" id="KW-0808">Transferase</keyword>
<dbReference type="GO" id="GO:0034727">
    <property type="term" value="P:piecemeal microautophagy of the nucleus"/>
    <property type="evidence" value="ECO:0007669"/>
    <property type="project" value="TreeGrafter"/>
</dbReference>
<feature type="compositionally biased region" description="Polar residues" evidence="9">
    <location>
        <begin position="958"/>
        <end position="975"/>
    </location>
</feature>
<dbReference type="GO" id="GO:0016829">
    <property type="term" value="F:lyase activity"/>
    <property type="evidence" value="ECO:0007669"/>
    <property type="project" value="UniProtKB-KW"/>
</dbReference>
<dbReference type="InterPro" id="IPR045269">
    <property type="entry name" value="Atg1-like"/>
</dbReference>
<reference evidence="12" key="1">
    <citation type="submission" date="2022-07" db="EMBL/GenBank/DDBJ databases">
        <title>Genome Sequence of Agrocybe chaxingu.</title>
        <authorList>
            <person name="Buettner E."/>
        </authorList>
    </citation>
    <scope>NUCLEOTIDE SEQUENCE</scope>
    <source>
        <strain evidence="12">MP-N11</strain>
    </source>
</reference>
<dbReference type="Pfam" id="PF12063">
    <property type="entry name" value="ATG1-like_MIT1"/>
    <property type="match status" value="1"/>
</dbReference>
<feature type="region of interest" description="Disordered" evidence="9">
    <location>
        <begin position="955"/>
        <end position="985"/>
    </location>
</feature>
<dbReference type="GO" id="GO:0005524">
    <property type="term" value="F:ATP binding"/>
    <property type="evidence" value="ECO:0007669"/>
    <property type="project" value="UniProtKB-KW"/>
</dbReference>
<accession>A0A9W8MZW0</accession>
<evidence type="ECO:0000256" key="10">
    <source>
        <dbReference type="SAM" id="SignalP"/>
    </source>
</evidence>
<evidence type="ECO:0000256" key="8">
    <source>
        <dbReference type="ARBA" id="ARBA00030237"/>
    </source>
</evidence>
<dbReference type="Pfam" id="PF05426">
    <property type="entry name" value="Alginate_lyase"/>
    <property type="match status" value="1"/>
</dbReference>
<feature type="region of interest" description="Disordered" evidence="9">
    <location>
        <begin position="697"/>
        <end position="718"/>
    </location>
</feature>
<evidence type="ECO:0000256" key="9">
    <source>
        <dbReference type="SAM" id="MobiDB-lite"/>
    </source>
</evidence>
<dbReference type="EMBL" id="JANKHO010000078">
    <property type="protein sequence ID" value="KAJ3515843.1"/>
    <property type="molecule type" value="Genomic_DNA"/>
</dbReference>
<dbReference type="GO" id="GO:0000422">
    <property type="term" value="P:autophagy of mitochondrion"/>
    <property type="evidence" value="ECO:0007669"/>
    <property type="project" value="TreeGrafter"/>
</dbReference>
<dbReference type="GO" id="GO:0061709">
    <property type="term" value="P:reticulophagy"/>
    <property type="evidence" value="ECO:0007669"/>
    <property type="project" value="TreeGrafter"/>
</dbReference>
<keyword evidence="7" id="KW-0456">Lyase</keyword>
<dbReference type="PANTHER" id="PTHR24348">
    <property type="entry name" value="SERINE/THREONINE-PROTEIN KINASE UNC-51-RELATED"/>
    <property type="match status" value="1"/>
</dbReference>
<evidence type="ECO:0000256" key="5">
    <source>
        <dbReference type="ARBA" id="ARBA00022777"/>
    </source>
</evidence>
<feature type="compositionally biased region" description="Polar residues" evidence="9">
    <location>
        <begin position="897"/>
        <end position="906"/>
    </location>
</feature>
<evidence type="ECO:0000256" key="1">
    <source>
        <dbReference type="ARBA" id="ARBA00012513"/>
    </source>
</evidence>
<dbReference type="Gene3D" id="1.50.10.100">
    <property type="entry name" value="Chondroitin AC/alginate lyase"/>
    <property type="match status" value="1"/>
</dbReference>
<dbReference type="GO" id="GO:0034045">
    <property type="term" value="C:phagophore assembly site membrane"/>
    <property type="evidence" value="ECO:0007669"/>
    <property type="project" value="TreeGrafter"/>
</dbReference>
<dbReference type="OrthoDB" id="346907at2759"/>
<dbReference type="PROSITE" id="PS50011">
    <property type="entry name" value="PROTEIN_KINASE_DOM"/>
    <property type="match status" value="1"/>
</dbReference>
<sequence>MRSTFFQLTVFSVLTTRALAQTAYANDFVDPDYILAKDFGAHTYRSQQEIISWAQRLARPTVVNGPWSVMGKSVNPPSGDKHDYMTGGQIVQVNRDGQFNPDGRLVNDVGNFQDMSEAVFYNVIAWTFGTSEASKFENDAVRFVRAWFLDPETRMNPHLNFGQMKRGPDGQVGSHTGLLDLKGMAKITSAILLLRKGGSTIWTSELDSQMIAWAREYIQWMETAEISIEEREAENNHGTFFYNQLAALKILVNDLPGAKEVTNAYFNTQYLHQIEANGEQPLEAARTRPYHYRAYNLAAMITNARLDQFAGNNTDAFHKRTTAGSTIQTALDFAMTISATDSSETRYAAELYPNIAAVASVYGDPEGKYLAFLKKAYPSFMSEPFILWNQPWAEGESSGLAPTSRVASPTSTSKATKSVTADDATSGALSVREAIGVQPFKRTATNGKDEDNDARPYIIVSDIGKGSFATVYKGYHEASRASYRTRRPSERQQETRHQVAIKAVKRDSLSSKLFENLQSEIQILKSLSHRHITKLIDIVRAEKHIYLIMEYCAGGDLTNYIKKRGRVEGLEYVPSPGTALQYYPHPRTGGLDEIANLLLNPASPEELAKGHPLGIPILKVADFGFARSLPNAMMAETLCGSPLYMAPEILRYEKYDAKADLWSVGAVLYEMAVGKAPFRAQNHMELLKKIESKVVTFPDEDPNSQAGKNGGGGSADLPVPDDIKALIRMLLKRKPVERASFEEFFASKAMAKSKFPKPQESLPEALGTSSWNGRPPTPEHHKVIPPEVLDPKAMIPPSKFHFRKPSNMDDVRNGASSRKGSPVISPTPQIKLQSETSGRTRRQLSTEGSFIPGETEEDGNLRREYVLVGEPRTVEFNRAVDEISAQPRRPLQDRRISSTTDYTTEYPSPTTPNNITFPPPPNAVAPPLSSSPSSMASRAASNALNRALSIASKKLFGHSTTGRSPSRDYNTSAPSSPRKPIIALDSDAERDPLEDELLALLEELAQKTDVLTHWADEMYDYVKAIPQKPLRDPTKFEKRDGEAEKEARRRKHADMEAEYNAVTCVAVYMLLMSFSQKGIDKLRNFQEHMHMRHPDGDFVVSEGFDDALNWFKDHFMKCNDRAELVKMWLPVTYDGPKSWLDQLVYDRALMLSRTAARKELLDQMKSPDECEKLYEESLWCLYALQDDLLQTGNPFMDEDRETIATWIKRTKLRLVRCRARMNMNHRDRVNDARADQNLADVARIPAPWDAKPSPKNAASPS</sequence>
<dbReference type="Gene3D" id="1.10.510.10">
    <property type="entry name" value="Transferase(Phosphotransferase) domain 1"/>
    <property type="match status" value="2"/>
</dbReference>
<dbReference type="SUPFAM" id="SSF48230">
    <property type="entry name" value="Chondroitin AC/alginate lyase"/>
    <property type="match status" value="1"/>
</dbReference>
<dbReference type="Pfam" id="PF00069">
    <property type="entry name" value="Pkinase"/>
    <property type="match status" value="1"/>
</dbReference>
<feature type="chain" id="PRO_5040974877" description="non-specific serine/threonine protein kinase" evidence="10">
    <location>
        <begin position="21"/>
        <end position="1261"/>
    </location>
</feature>
<feature type="region of interest" description="Disordered" evidence="9">
    <location>
        <begin position="879"/>
        <end position="939"/>
    </location>
</feature>
<dbReference type="InterPro" id="IPR000719">
    <property type="entry name" value="Prot_kinase_dom"/>
</dbReference>
<evidence type="ECO:0000256" key="3">
    <source>
        <dbReference type="ARBA" id="ARBA00022729"/>
    </source>
</evidence>
<feature type="compositionally biased region" description="Low complexity" evidence="9">
    <location>
        <begin position="925"/>
        <end position="939"/>
    </location>
</feature>
<feature type="compositionally biased region" description="Polar residues" evidence="9">
    <location>
        <begin position="814"/>
        <end position="848"/>
    </location>
</feature>
<keyword evidence="3 10" id="KW-0732">Signal</keyword>
<dbReference type="GO" id="GO:0004674">
    <property type="term" value="F:protein serine/threonine kinase activity"/>
    <property type="evidence" value="ECO:0007669"/>
    <property type="project" value="UniProtKB-EC"/>
</dbReference>
<comment type="caution">
    <text evidence="12">The sequence shown here is derived from an EMBL/GenBank/DDBJ whole genome shotgun (WGS) entry which is preliminary data.</text>
</comment>
<dbReference type="GO" id="GO:0010506">
    <property type="term" value="P:regulation of autophagy"/>
    <property type="evidence" value="ECO:0007669"/>
    <property type="project" value="InterPro"/>
</dbReference>
<dbReference type="GO" id="GO:0042597">
    <property type="term" value="C:periplasmic space"/>
    <property type="evidence" value="ECO:0007669"/>
    <property type="project" value="InterPro"/>
</dbReference>
<dbReference type="InterPro" id="IPR048941">
    <property type="entry name" value="ATG1-like_MIT2"/>
</dbReference>
<keyword evidence="13" id="KW-1185">Reference proteome</keyword>
<keyword evidence="6" id="KW-0067">ATP-binding</keyword>
<name>A0A9W8MZW0_9AGAR</name>
<dbReference type="InterPro" id="IPR011009">
    <property type="entry name" value="Kinase-like_dom_sf"/>
</dbReference>